<dbReference type="GO" id="GO:0006412">
    <property type="term" value="P:translation"/>
    <property type="evidence" value="ECO:0007669"/>
    <property type="project" value="InterPro"/>
</dbReference>
<name>J8ZVS0_EDHAE</name>
<dbReference type="VEuPathDB" id="MicrosporidiaDB:EDEG_01958"/>
<dbReference type="AlphaFoldDB" id="J8ZVS0"/>
<dbReference type="GO" id="GO:0005840">
    <property type="term" value="C:ribosome"/>
    <property type="evidence" value="ECO:0007669"/>
    <property type="project" value="UniProtKB-KW"/>
</dbReference>
<evidence type="ECO:0000313" key="4">
    <source>
        <dbReference type="EMBL" id="EJW03763.1"/>
    </source>
</evidence>
<organism evidence="4 5">
    <name type="scientific">Edhazardia aedis (strain USNM 41457)</name>
    <name type="common">Microsporidian parasite</name>
    <dbReference type="NCBI Taxonomy" id="1003232"/>
    <lineage>
        <taxon>Eukaryota</taxon>
        <taxon>Fungi</taxon>
        <taxon>Fungi incertae sedis</taxon>
        <taxon>Microsporidia</taxon>
        <taxon>Edhazardia</taxon>
    </lineage>
</organism>
<dbReference type="HOGENOM" id="CLU_100745_3_0_1"/>
<dbReference type="GO" id="GO:1990904">
    <property type="term" value="C:ribonucleoprotein complex"/>
    <property type="evidence" value="ECO:0007669"/>
    <property type="project" value="UniProtKB-KW"/>
</dbReference>
<dbReference type="InterPro" id="IPR038661">
    <property type="entry name" value="Ribosomal_eL33_sf"/>
</dbReference>
<keyword evidence="5" id="KW-1185">Reference proteome</keyword>
<dbReference type="InterPro" id="IPR001780">
    <property type="entry name" value="Ribosomal_eL33"/>
</dbReference>
<dbReference type="GO" id="GO:0003735">
    <property type="term" value="F:structural constituent of ribosome"/>
    <property type="evidence" value="ECO:0007669"/>
    <property type="project" value="InterPro"/>
</dbReference>
<dbReference type="FunCoup" id="J8ZVS0">
    <property type="interactions" value="144"/>
</dbReference>
<sequence length="112" mass="12824">MSTIETLQIDNIKKSLSIPALFVSHKRAQRRIYPQYALLKMDTCINRKMAKKYVGHAVSFTKSSGETVDGVVWRPHGKRGVVAAKFKRNLRPQDVGKLAFVKLYKTDIEEFK</sequence>
<comment type="similarity">
    <text evidence="1">Belongs to the eukaryotic ribosomal protein eL33 family.</text>
</comment>
<comment type="caution">
    <text evidence="4">The sequence shown here is derived from an EMBL/GenBank/DDBJ whole genome shotgun (WGS) entry which is preliminary data.</text>
</comment>
<dbReference type="EMBL" id="AFBI03000031">
    <property type="protein sequence ID" value="EJW03763.1"/>
    <property type="molecule type" value="Genomic_DNA"/>
</dbReference>
<evidence type="ECO:0000256" key="2">
    <source>
        <dbReference type="ARBA" id="ARBA00022980"/>
    </source>
</evidence>
<evidence type="ECO:0008006" key="6">
    <source>
        <dbReference type="Google" id="ProtNLM"/>
    </source>
</evidence>
<reference evidence="4 5" key="1">
    <citation type="submission" date="2011-08" db="EMBL/GenBank/DDBJ databases">
        <authorList>
            <person name="Liu Z.J."/>
            <person name="Shi F.L."/>
            <person name="Lu J.Q."/>
            <person name="Li M."/>
            <person name="Wang Z.L."/>
        </authorList>
    </citation>
    <scope>NUCLEOTIDE SEQUENCE [LARGE SCALE GENOMIC DNA]</scope>
    <source>
        <strain evidence="4 5">USNM 41457</strain>
    </source>
</reference>
<dbReference type="SUPFAM" id="SSF50447">
    <property type="entry name" value="Translation proteins"/>
    <property type="match status" value="1"/>
</dbReference>
<reference evidence="5" key="2">
    <citation type="submission" date="2015-07" db="EMBL/GenBank/DDBJ databases">
        <title>Contrasting host-pathogen interactions and genome evolution in two generalist and specialist microsporidian pathogens of mosquitoes.</title>
        <authorList>
            <consortium name="The Broad Institute Genomics Platform"/>
            <consortium name="The Broad Institute Genome Sequencing Center for Infectious Disease"/>
            <person name="Cuomo C.A."/>
            <person name="Sanscrainte N.D."/>
            <person name="Goldberg J.M."/>
            <person name="Heiman D."/>
            <person name="Young S."/>
            <person name="Zeng Q."/>
            <person name="Becnel J.J."/>
            <person name="Birren B.W."/>
        </authorList>
    </citation>
    <scope>NUCLEOTIDE SEQUENCE [LARGE SCALE GENOMIC DNA]</scope>
    <source>
        <strain evidence="5">USNM 41457</strain>
    </source>
</reference>
<dbReference type="Proteomes" id="UP000003163">
    <property type="component" value="Unassembled WGS sequence"/>
</dbReference>
<proteinExistence type="inferred from homology"/>
<protein>
    <recommendedName>
        <fullName evidence="6">Ribosomal protein L35Ae</fullName>
    </recommendedName>
</protein>
<dbReference type="Pfam" id="PF01247">
    <property type="entry name" value="Ribosomal_L35Ae"/>
    <property type="match status" value="1"/>
</dbReference>
<evidence type="ECO:0000313" key="5">
    <source>
        <dbReference type="Proteomes" id="UP000003163"/>
    </source>
</evidence>
<dbReference type="InParanoid" id="J8ZVS0"/>
<keyword evidence="2" id="KW-0689">Ribosomal protein</keyword>
<gene>
    <name evidence="4" type="ORF">EDEG_01958</name>
</gene>
<dbReference type="OrthoDB" id="1166329at2759"/>
<dbReference type="STRING" id="1003232.J8ZVS0"/>
<dbReference type="InterPro" id="IPR009000">
    <property type="entry name" value="Transl_B-barrel_sf"/>
</dbReference>
<dbReference type="Gene3D" id="2.40.10.190">
    <property type="entry name" value="translation elongation factor selb, chain A, domain 4"/>
    <property type="match status" value="1"/>
</dbReference>
<evidence type="ECO:0000256" key="3">
    <source>
        <dbReference type="ARBA" id="ARBA00023274"/>
    </source>
</evidence>
<evidence type="ECO:0000256" key="1">
    <source>
        <dbReference type="ARBA" id="ARBA00009269"/>
    </source>
</evidence>
<dbReference type="OMA" id="YRTNKHH"/>
<accession>J8ZVS0</accession>
<keyword evidence="3" id="KW-0687">Ribonucleoprotein</keyword>